<name>A0AAE1Q4R6_9EUCA</name>
<evidence type="ECO:0000256" key="1">
    <source>
        <dbReference type="SAM" id="MobiDB-lite"/>
    </source>
</evidence>
<feature type="compositionally biased region" description="Pro residues" evidence="1">
    <location>
        <begin position="34"/>
        <end position="47"/>
    </location>
</feature>
<organism evidence="2 3">
    <name type="scientific">Petrolisthes manimaculis</name>
    <dbReference type="NCBI Taxonomy" id="1843537"/>
    <lineage>
        <taxon>Eukaryota</taxon>
        <taxon>Metazoa</taxon>
        <taxon>Ecdysozoa</taxon>
        <taxon>Arthropoda</taxon>
        <taxon>Crustacea</taxon>
        <taxon>Multicrustacea</taxon>
        <taxon>Malacostraca</taxon>
        <taxon>Eumalacostraca</taxon>
        <taxon>Eucarida</taxon>
        <taxon>Decapoda</taxon>
        <taxon>Pleocyemata</taxon>
        <taxon>Anomura</taxon>
        <taxon>Galatheoidea</taxon>
        <taxon>Porcellanidae</taxon>
        <taxon>Petrolisthes</taxon>
    </lineage>
</organism>
<evidence type="ECO:0000313" key="2">
    <source>
        <dbReference type="EMBL" id="KAK4319891.1"/>
    </source>
</evidence>
<feature type="region of interest" description="Disordered" evidence="1">
    <location>
        <begin position="24"/>
        <end position="59"/>
    </location>
</feature>
<accession>A0AAE1Q4R6</accession>
<evidence type="ECO:0000313" key="3">
    <source>
        <dbReference type="Proteomes" id="UP001292094"/>
    </source>
</evidence>
<keyword evidence="3" id="KW-1185">Reference proteome</keyword>
<reference evidence="2" key="1">
    <citation type="submission" date="2023-11" db="EMBL/GenBank/DDBJ databases">
        <title>Genome assemblies of two species of porcelain crab, Petrolisthes cinctipes and Petrolisthes manimaculis (Anomura: Porcellanidae).</title>
        <authorList>
            <person name="Angst P."/>
        </authorList>
    </citation>
    <scope>NUCLEOTIDE SEQUENCE</scope>
    <source>
        <strain evidence="2">PB745_02</strain>
        <tissue evidence="2">Gill</tissue>
    </source>
</reference>
<comment type="caution">
    <text evidence="2">The sequence shown here is derived from an EMBL/GenBank/DDBJ whole genome shotgun (WGS) entry which is preliminary data.</text>
</comment>
<sequence length="119" mass="13471">MSEGTDGGDGHLARLYSHPYSCTTFRPSHQQRPLPRPPPITRHPPPRYSTTTITTTTSQSTSTLHKTLCFIPTVSLHEMALILSRRATYFYLLLEVLDTTCIKRKKKKLEIVTACTNKI</sequence>
<feature type="compositionally biased region" description="Low complexity" evidence="1">
    <location>
        <begin position="49"/>
        <end position="59"/>
    </location>
</feature>
<protein>
    <submittedName>
        <fullName evidence="2">Uncharacterized protein</fullName>
    </submittedName>
</protein>
<proteinExistence type="predicted"/>
<dbReference type="AlphaFoldDB" id="A0AAE1Q4R6"/>
<dbReference type="Proteomes" id="UP001292094">
    <property type="component" value="Unassembled WGS sequence"/>
</dbReference>
<dbReference type="EMBL" id="JAWZYT010000712">
    <property type="protein sequence ID" value="KAK4319891.1"/>
    <property type="molecule type" value="Genomic_DNA"/>
</dbReference>
<gene>
    <name evidence="2" type="ORF">Pmani_009197</name>
</gene>